<dbReference type="EC" id="2.7.13.3" evidence="3"/>
<dbReference type="eggNOG" id="COG2205">
    <property type="taxonomic scope" value="Bacteria"/>
</dbReference>
<feature type="domain" description="Histidine kinase" evidence="12">
    <location>
        <begin position="378"/>
        <end position="604"/>
    </location>
</feature>
<keyword evidence="4" id="KW-0597">Phosphoprotein</keyword>
<dbReference type="OrthoDB" id="9805942at2"/>
<dbReference type="InterPro" id="IPR050428">
    <property type="entry name" value="TCS_sensor_his_kinase"/>
</dbReference>
<evidence type="ECO:0000256" key="1">
    <source>
        <dbReference type="ARBA" id="ARBA00000085"/>
    </source>
</evidence>
<dbReference type="eggNOG" id="COG2770">
    <property type="taxonomic scope" value="Bacteria"/>
</dbReference>
<dbReference type="SMART" id="SM00388">
    <property type="entry name" value="HisKA"/>
    <property type="match status" value="1"/>
</dbReference>
<dbReference type="PANTHER" id="PTHR45436:SF5">
    <property type="entry name" value="SENSOR HISTIDINE KINASE TRCS"/>
    <property type="match status" value="1"/>
</dbReference>
<evidence type="ECO:0000256" key="9">
    <source>
        <dbReference type="ARBA" id="ARBA00023012"/>
    </source>
</evidence>
<dbReference type="Gene3D" id="6.10.340.10">
    <property type="match status" value="1"/>
</dbReference>
<comment type="catalytic activity">
    <reaction evidence="1">
        <text>ATP + protein L-histidine = ADP + protein N-phospho-L-histidine.</text>
        <dbReference type="EC" id="2.7.13.3"/>
    </reaction>
</comment>
<dbReference type="Gene3D" id="1.10.287.130">
    <property type="match status" value="1"/>
</dbReference>
<dbReference type="InterPro" id="IPR003594">
    <property type="entry name" value="HATPase_dom"/>
</dbReference>
<keyword evidence="10 11" id="KW-0472">Membrane</keyword>
<evidence type="ECO:0000256" key="5">
    <source>
        <dbReference type="ARBA" id="ARBA00022679"/>
    </source>
</evidence>
<name>N0B6E4_9HYPH</name>
<keyword evidence="5" id="KW-0808">Transferase</keyword>
<dbReference type="Gene3D" id="3.30.565.10">
    <property type="entry name" value="Histidine kinase-like ATPase, C-terminal domain"/>
    <property type="match status" value="1"/>
</dbReference>
<dbReference type="SMART" id="SM00387">
    <property type="entry name" value="HATPase_c"/>
    <property type="match status" value="1"/>
</dbReference>
<feature type="transmembrane region" description="Helical" evidence="11">
    <location>
        <begin position="67"/>
        <end position="87"/>
    </location>
</feature>
<dbReference type="InterPro" id="IPR003660">
    <property type="entry name" value="HAMP_dom"/>
</dbReference>
<dbReference type="Proteomes" id="UP000005952">
    <property type="component" value="Chromosome"/>
</dbReference>
<dbReference type="SUPFAM" id="SSF47384">
    <property type="entry name" value="Homodimeric domain of signal transducing histidine kinase"/>
    <property type="match status" value="1"/>
</dbReference>
<dbReference type="Pfam" id="PF02518">
    <property type="entry name" value="HATPase_c"/>
    <property type="match status" value="1"/>
</dbReference>
<keyword evidence="6 11" id="KW-0812">Transmembrane</keyword>
<protein>
    <recommendedName>
        <fullName evidence="3">histidine kinase</fullName>
        <ecNumber evidence="3">2.7.13.3</ecNumber>
    </recommendedName>
</protein>
<dbReference type="PANTHER" id="PTHR45436">
    <property type="entry name" value="SENSOR HISTIDINE KINASE YKOH"/>
    <property type="match status" value="1"/>
</dbReference>
<dbReference type="CDD" id="cd00082">
    <property type="entry name" value="HisKA"/>
    <property type="match status" value="1"/>
</dbReference>
<reference evidence="14 15" key="1">
    <citation type="journal article" date="2013" name="Genome Announc.">
        <title>Genome sequences for three denitrifying bacterial strains isolated from a uranium- and nitrate-contaminated subsurface environment.</title>
        <authorList>
            <person name="Venkatramanan R."/>
            <person name="Prakash O."/>
            <person name="Woyke T."/>
            <person name="Chain P."/>
            <person name="Goodwin L.A."/>
            <person name="Watson D."/>
            <person name="Brooks S."/>
            <person name="Kostka J.E."/>
            <person name="Green S.J."/>
        </authorList>
    </citation>
    <scope>NUCLEOTIDE SEQUENCE [LARGE SCALE GENOMIC DNA]</scope>
    <source>
        <strain evidence="14 15">1NES1</strain>
    </source>
</reference>
<keyword evidence="9" id="KW-0902">Two-component regulatory system</keyword>
<dbReference type="InterPro" id="IPR005467">
    <property type="entry name" value="His_kinase_dom"/>
</dbReference>
<dbReference type="CDD" id="cd06225">
    <property type="entry name" value="HAMP"/>
    <property type="match status" value="1"/>
</dbReference>
<dbReference type="GO" id="GO:0016020">
    <property type="term" value="C:membrane"/>
    <property type="evidence" value="ECO:0007669"/>
    <property type="project" value="UniProtKB-SubCell"/>
</dbReference>
<accession>N0B6E4</accession>
<comment type="subcellular location">
    <subcellularLocation>
        <location evidence="2">Membrane</location>
    </subcellularLocation>
</comment>
<dbReference type="InterPro" id="IPR025919">
    <property type="entry name" value="Stimulus_sens_dom"/>
</dbReference>
<dbReference type="SUPFAM" id="SSF55874">
    <property type="entry name" value="ATPase domain of HSP90 chaperone/DNA topoisomerase II/histidine kinase"/>
    <property type="match status" value="1"/>
</dbReference>
<dbReference type="GO" id="GO:0000155">
    <property type="term" value="F:phosphorelay sensor kinase activity"/>
    <property type="evidence" value="ECO:0007669"/>
    <property type="project" value="InterPro"/>
</dbReference>
<evidence type="ECO:0000256" key="6">
    <source>
        <dbReference type="ARBA" id="ARBA00022692"/>
    </source>
</evidence>
<evidence type="ECO:0000259" key="12">
    <source>
        <dbReference type="PROSITE" id="PS50109"/>
    </source>
</evidence>
<keyword evidence="15" id="KW-1185">Reference proteome</keyword>
<feature type="domain" description="HAMP" evidence="13">
    <location>
        <begin position="315"/>
        <end position="370"/>
    </location>
</feature>
<keyword evidence="8 11" id="KW-1133">Transmembrane helix</keyword>
<dbReference type="PRINTS" id="PR00344">
    <property type="entry name" value="BCTRLSENSOR"/>
</dbReference>
<evidence type="ECO:0000256" key="7">
    <source>
        <dbReference type="ARBA" id="ARBA00022777"/>
    </source>
</evidence>
<dbReference type="InterPro" id="IPR004358">
    <property type="entry name" value="Sig_transdc_His_kin-like_C"/>
</dbReference>
<evidence type="ECO:0000256" key="4">
    <source>
        <dbReference type="ARBA" id="ARBA00022553"/>
    </source>
</evidence>
<dbReference type="PROSITE" id="PS50885">
    <property type="entry name" value="HAMP"/>
    <property type="match status" value="1"/>
</dbReference>
<dbReference type="PROSITE" id="PS50109">
    <property type="entry name" value="HIS_KIN"/>
    <property type="match status" value="1"/>
</dbReference>
<proteinExistence type="predicted"/>
<dbReference type="KEGG" id="hdt:HYPDE_34458"/>
<dbReference type="EMBL" id="CP005587">
    <property type="protein sequence ID" value="AGK58563.1"/>
    <property type="molecule type" value="Genomic_DNA"/>
</dbReference>
<dbReference type="STRING" id="670307.HYPDE_34458"/>
<dbReference type="HOGENOM" id="CLU_000445_89_6_5"/>
<evidence type="ECO:0000313" key="14">
    <source>
        <dbReference type="EMBL" id="AGK58563.1"/>
    </source>
</evidence>
<evidence type="ECO:0000256" key="10">
    <source>
        <dbReference type="ARBA" id="ARBA00023136"/>
    </source>
</evidence>
<evidence type="ECO:0000256" key="2">
    <source>
        <dbReference type="ARBA" id="ARBA00004370"/>
    </source>
</evidence>
<organism evidence="14 15">
    <name type="scientific">Hyphomicrobium denitrificans 1NES1</name>
    <dbReference type="NCBI Taxonomy" id="670307"/>
    <lineage>
        <taxon>Bacteria</taxon>
        <taxon>Pseudomonadati</taxon>
        <taxon>Pseudomonadota</taxon>
        <taxon>Alphaproteobacteria</taxon>
        <taxon>Hyphomicrobiales</taxon>
        <taxon>Hyphomicrobiaceae</taxon>
        <taxon>Hyphomicrobium</taxon>
    </lineage>
</organism>
<evidence type="ECO:0000256" key="8">
    <source>
        <dbReference type="ARBA" id="ARBA00022989"/>
    </source>
</evidence>
<evidence type="ECO:0000256" key="11">
    <source>
        <dbReference type="SAM" id="Phobius"/>
    </source>
</evidence>
<gene>
    <name evidence="14" type="ORF">HYPDE_34458</name>
</gene>
<dbReference type="AlphaFoldDB" id="N0B6E4"/>
<dbReference type="Pfam" id="PF13756">
    <property type="entry name" value="Stimulus_sens_1"/>
    <property type="match status" value="1"/>
</dbReference>
<keyword evidence="7 14" id="KW-0418">Kinase</keyword>
<dbReference type="InterPro" id="IPR036097">
    <property type="entry name" value="HisK_dim/P_sf"/>
</dbReference>
<dbReference type="Pfam" id="PF00512">
    <property type="entry name" value="HisKA"/>
    <property type="match status" value="1"/>
</dbReference>
<dbReference type="SMART" id="SM00304">
    <property type="entry name" value="HAMP"/>
    <property type="match status" value="1"/>
</dbReference>
<dbReference type="InterPro" id="IPR036890">
    <property type="entry name" value="HATPase_C_sf"/>
</dbReference>
<evidence type="ECO:0000259" key="13">
    <source>
        <dbReference type="PROSITE" id="PS50885"/>
    </source>
</evidence>
<sequence length="614" mass="67572">MALDSNDIAVSAALPGATANTPQPSAVEAGPRFDARRLLMAALIGAGRLISRGWIARSIGKNLRRRILLANLLGLAGLLFAMLYLSLHHGWLLDAKVDVVKTVSRITSEAIAYRAVNERAIFDPNRLPEKTTTWAQRDDAFAAFELPIDPHQAAVVLRKLVGPASLKARIYSTKGTLILNSETLFSDDPKSNAGADNSQTPRLRNFWTRLNYWVINKELKVYRELGTANGFLYPEVKNAAQRGIETPILLLNKRGQQIVSMAEPIKRGNKILGVLLVSTKPGDIDDVLWDERWLILQIAAMALLVAIGSSLVLERTVAVPMRRLSEAAYDVTQNISARQELPDLTERRDEVGQTSRAFVAMTNALYRRIEGSERFAADVAHELKNPLAAARSTAEALAYAKSDSDRTELVQEIQSELKRLNRLINDISSTSRLDAELARQHMETVDVRGVLENVNGLFTDMLADDTRKIDLIIDPAPSSSYKVRGNDGRLGQVFTNLIDNALSFSPEGGKVTIRAKPNATKIEITVEDEGPGIPPDKLGQIFDRFYSDRPQTDAKRGKNSGLGLSISREIVVSHHGEIFAENRSQNGSPPMNGARFTVRLPLIVNIGDGLARRS</sequence>
<dbReference type="InterPro" id="IPR003661">
    <property type="entry name" value="HisK_dim/P_dom"/>
</dbReference>
<evidence type="ECO:0000313" key="15">
    <source>
        <dbReference type="Proteomes" id="UP000005952"/>
    </source>
</evidence>
<evidence type="ECO:0000256" key="3">
    <source>
        <dbReference type="ARBA" id="ARBA00012438"/>
    </source>
</evidence>
<dbReference type="RefSeq" id="WP_015598586.1">
    <property type="nucleotide sequence ID" value="NC_021172.1"/>
</dbReference>